<dbReference type="GO" id="GO:0000287">
    <property type="term" value="F:magnesium ion binding"/>
    <property type="evidence" value="ECO:0007669"/>
    <property type="project" value="TreeGrafter"/>
</dbReference>
<dbReference type="EMBL" id="GAKP01008183">
    <property type="protein sequence ID" value="JAC50769.1"/>
    <property type="molecule type" value="Transcribed_RNA"/>
</dbReference>
<evidence type="ECO:0000256" key="11">
    <source>
        <dbReference type="ARBA" id="ARBA00031693"/>
    </source>
</evidence>
<dbReference type="GO" id="GO:0036424">
    <property type="term" value="F:L-phosphoserine phosphatase activity"/>
    <property type="evidence" value="ECO:0007669"/>
    <property type="project" value="InterPro"/>
</dbReference>
<feature type="active site" description="Proton donor" evidence="12">
    <location>
        <position position="91"/>
    </location>
</feature>
<dbReference type="FunFam" id="1.10.150.210:FF:000002">
    <property type="entry name" value="Phosphoserine phosphatase"/>
    <property type="match status" value="1"/>
</dbReference>
<evidence type="ECO:0000256" key="4">
    <source>
        <dbReference type="ARBA" id="ARBA00012640"/>
    </source>
</evidence>
<evidence type="ECO:0000256" key="5">
    <source>
        <dbReference type="ARBA" id="ARBA00015196"/>
    </source>
</evidence>
<proteinExistence type="inferred from homology"/>
<evidence type="ECO:0000256" key="3">
    <source>
        <dbReference type="ARBA" id="ARBA00009184"/>
    </source>
</evidence>
<dbReference type="InterPro" id="IPR036412">
    <property type="entry name" value="HAD-like_sf"/>
</dbReference>
<keyword evidence="8" id="KW-0378">Hydrolase</keyword>
<protein>
    <recommendedName>
        <fullName evidence="5">Phosphoserine phosphatase</fullName>
        <ecNumber evidence="4">3.1.3.3</ecNumber>
    </recommendedName>
    <alternativeName>
        <fullName evidence="11">O-phosphoserine phosphohydrolase</fullName>
    </alternativeName>
</protein>
<dbReference type="AlphaFoldDB" id="A0A034W5D5"/>
<dbReference type="CDD" id="cd04309">
    <property type="entry name" value="HAD_PSP_eu"/>
    <property type="match status" value="1"/>
</dbReference>
<evidence type="ECO:0000256" key="7">
    <source>
        <dbReference type="ARBA" id="ARBA00022723"/>
    </source>
</evidence>
<keyword evidence="9" id="KW-0460">Magnesium</keyword>
<comment type="pathway">
    <text evidence="2">Amino-acid biosynthesis; L-serine biosynthesis; L-serine from 3-phospho-D-glycerate: step 3/3.</text>
</comment>
<keyword evidence="7" id="KW-0479">Metal-binding</keyword>
<dbReference type="SUPFAM" id="SSF56784">
    <property type="entry name" value="HAD-like"/>
    <property type="match status" value="1"/>
</dbReference>
<comment type="cofactor">
    <cofactor evidence="1">
        <name>Mg(2+)</name>
        <dbReference type="ChEBI" id="CHEBI:18420"/>
    </cofactor>
</comment>
<dbReference type="Gene3D" id="1.10.150.210">
    <property type="entry name" value="Phosphoserine phosphatase, domain 2"/>
    <property type="match status" value="1"/>
</dbReference>
<comment type="similarity">
    <text evidence="3">Belongs to the HAD-like hydrolase superfamily. SerB family.</text>
</comment>
<dbReference type="PANTHER" id="PTHR43344:SF2">
    <property type="entry name" value="PHOSPHOSERINE PHOSPHATASE"/>
    <property type="match status" value="1"/>
</dbReference>
<gene>
    <name evidence="13" type="primary">SERB</name>
</gene>
<dbReference type="InterPro" id="IPR004469">
    <property type="entry name" value="PSP"/>
</dbReference>
<accession>A0A034W5D5</accession>
<evidence type="ECO:0000313" key="13">
    <source>
        <dbReference type="EMBL" id="JAC50771.1"/>
    </source>
</evidence>
<dbReference type="InterPro" id="IPR050582">
    <property type="entry name" value="HAD-like_SerB"/>
</dbReference>
<dbReference type="EMBL" id="GAKP01008181">
    <property type="protein sequence ID" value="JAC50771.1"/>
    <property type="molecule type" value="Transcribed_RNA"/>
</dbReference>
<keyword evidence="10" id="KW-0718">Serine biosynthesis</keyword>
<dbReference type="GO" id="GO:0006564">
    <property type="term" value="P:L-serine biosynthetic process"/>
    <property type="evidence" value="ECO:0007669"/>
    <property type="project" value="UniProtKB-KW"/>
</dbReference>
<evidence type="ECO:0000256" key="8">
    <source>
        <dbReference type="ARBA" id="ARBA00022801"/>
    </source>
</evidence>
<evidence type="ECO:0000256" key="12">
    <source>
        <dbReference type="PIRSR" id="PIRSR604469-1"/>
    </source>
</evidence>
<dbReference type="NCBIfam" id="TIGR00338">
    <property type="entry name" value="serB"/>
    <property type="match status" value="1"/>
</dbReference>
<dbReference type="InterPro" id="IPR023214">
    <property type="entry name" value="HAD_sf"/>
</dbReference>
<dbReference type="NCBIfam" id="TIGR01488">
    <property type="entry name" value="HAD-SF-IB"/>
    <property type="match status" value="1"/>
</dbReference>
<dbReference type="EC" id="3.1.3.3" evidence="4"/>
<dbReference type="Gene3D" id="3.40.50.1000">
    <property type="entry name" value="HAD superfamily/HAD-like"/>
    <property type="match status" value="1"/>
</dbReference>
<dbReference type="OrthoDB" id="27226at2759"/>
<feature type="active site" description="Nucleophile" evidence="12">
    <location>
        <position position="89"/>
    </location>
</feature>
<evidence type="ECO:0000256" key="10">
    <source>
        <dbReference type="ARBA" id="ARBA00023299"/>
    </source>
</evidence>
<name>A0A034W5D5_BACDO</name>
<evidence type="ECO:0000256" key="9">
    <source>
        <dbReference type="ARBA" id="ARBA00022842"/>
    </source>
</evidence>
<reference evidence="13" key="1">
    <citation type="journal article" date="2014" name="BMC Genomics">
        <title>Characterizing the developmental transcriptome of the oriental fruit fly, Bactrocera dorsalis (Diptera: Tephritidae) through comparative genomic analysis with Drosophila melanogaster utilizing modENCODE datasets.</title>
        <authorList>
            <person name="Geib S.M."/>
            <person name="Calla B."/>
            <person name="Hall B."/>
            <person name="Hou S."/>
            <person name="Manoukis N.C."/>
        </authorList>
    </citation>
    <scope>NUCLEOTIDE SEQUENCE</scope>
    <source>
        <strain evidence="13">Punador</strain>
    </source>
</reference>
<evidence type="ECO:0000256" key="1">
    <source>
        <dbReference type="ARBA" id="ARBA00001946"/>
    </source>
</evidence>
<dbReference type="GO" id="GO:0005737">
    <property type="term" value="C:cytoplasm"/>
    <property type="evidence" value="ECO:0007669"/>
    <property type="project" value="TreeGrafter"/>
</dbReference>
<sequence>MNRMTMGSVRVARSGNLLNDTFTAAIQSTASTSNSDFTYTDNVQLNSSGKASLINRTMVSAPNRDALKSSKNSEGASEIVKKSDIICFDVDSTLICEEGIDELADFCGKGSEVARVTKEAMGGAMSFQDALNIRLNIIRPSQKQINEFLQQRPCTLTKNIRAFIEKLKAERKEIYLISGGFHCLIDPIADELGIPRNHIFANKLLFYFNGDYASFDTTEPTSKSGGKAEAVSIIKHCHPNANITMIGDGATDLEASPPANNVIGFGGNVLRNEVHQRSQYYIMDFAQLM</sequence>
<dbReference type="PANTHER" id="PTHR43344">
    <property type="entry name" value="PHOSPHOSERINE PHOSPHATASE"/>
    <property type="match status" value="1"/>
</dbReference>
<keyword evidence="6" id="KW-0028">Amino-acid biosynthesis</keyword>
<organism evidence="13">
    <name type="scientific">Bactrocera dorsalis</name>
    <name type="common">Oriental fruit fly</name>
    <name type="synonym">Dacus dorsalis</name>
    <dbReference type="NCBI Taxonomy" id="27457"/>
    <lineage>
        <taxon>Eukaryota</taxon>
        <taxon>Metazoa</taxon>
        <taxon>Ecdysozoa</taxon>
        <taxon>Arthropoda</taxon>
        <taxon>Hexapoda</taxon>
        <taxon>Insecta</taxon>
        <taxon>Pterygota</taxon>
        <taxon>Neoptera</taxon>
        <taxon>Endopterygota</taxon>
        <taxon>Diptera</taxon>
        <taxon>Brachycera</taxon>
        <taxon>Muscomorpha</taxon>
        <taxon>Tephritoidea</taxon>
        <taxon>Tephritidae</taxon>
        <taxon>Bactrocera</taxon>
        <taxon>Bactrocera</taxon>
    </lineage>
</organism>
<evidence type="ECO:0000256" key="6">
    <source>
        <dbReference type="ARBA" id="ARBA00022605"/>
    </source>
</evidence>
<evidence type="ECO:0000256" key="2">
    <source>
        <dbReference type="ARBA" id="ARBA00005135"/>
    </source>
</evidence>
<dbReference type="UniPathway" id="UPA00135">
    <property type="reaction ID" value="UER00198"/>
</dbReference>
<dbReference type="Pfam" id="PF00702">
    <property type="entry name" value="Hydrolase"/>
    <property type="match status" value="1"/>
</dbReference>